<dbReference type="AlphaFoldDB" id="A0A517S984"/>
<evidence type="ECO:0000313" key="2">
    <source>
        <dbReference type="EMBL" id="QDT52656.1"/>
    </source>
</evidence>
<proteinExistence type="predicted"/>
<evidence type="ECO:0000313" key="3">
    <source>
        <dbReference type="Proteomes" id="UP000315700"/>
    </source>
</evidence>
<organism evidence="2 3">
    <name type="scientific">Caulifigura coniformis</name>
    <dbReference type="NCBI Taxonomy" id="2527983"/>
    <lineage>
        <taxon>Bacteria</taxon>
        <taxon>Pseudomonadati</taxon>
        <taxon>Planctomycetota</taxon>
        <taxon>Planctomycetia</taxon>
        <taxon>Planctomycetales</taxon>
        <taxon>Planctomycetaceae</taxon>
        <taxon>Caulifigura</taxon>
    </lineage>
</organism>
<dbReference type="Proteomes" id="UP000315700">
    <property type="component" value="Chromosome"/>
</dbReference>
<feature type="coiled-coil region" evidence="1">
    <location>
        <begin position="165"/>
        <end position="192"/>
    </location>
</feature>
<gene>
    <name evidence="2" type="ORF">Pan44_06680</name>
</gene>
<dbReference type="InParanoid" id="A0A517S984"/>
<keyword evidence="1" id="KW-0175">Coiled coil</keyword>
<protein>
    <recommendedName>
        <fullName evidence="4">Chromosome partition protein Smc</fullName>
    </recommendedName>
</protein>
<dbReference type="RefSeq" id="WP_197453803.1">
    <property type="nucleotide sequence ID" value="NZ_CP036271.1"/>
</dbReference>
<name>A0A517S984_9PLAN</name>
<dbReference type="EMBL" id="CP036271">
    <property type="protein sequence ID" value="QDT52656.1"/>
    <property type="molecule type" value="Genomic_DNA"/>
</dbReference>
<reference evidence="2 3" key="1">
    <citation type="submission" date="2019-02" db="EMBL/GenBank/DDBJ databases">
        <title>Deep-cultivation of Planctomycetes and their phenomic and genomic characterization uncovers novel biology.</title>
        <authorList>
            <person name="Wiegand S."/>
            <person name="Jogler M."/>
            <person name="Boedeker C."/>
            <person name="Pinto D."/>
            <person name="Vollmers J."/>
            <person name="Rivas-Marin E."/>
            <person name="Kohn T."/>
            <person name="Peeters S.H."/>
            <person name="Heuer A."/>
            <person name="Rast P."/>
            <person name="Oberbeckmann S."/>
            <person name="Bunk B."/>
            <person name="Jeske O."/>
            <person name="Meyerdierks A."/>
            <person name="Storesund J.E."/>
            <person name="Kallscheuer N."/>
            <person name="Luecker S."/>
            <person name="Lage O.M."/>
            <person name="Pohl T."/>
            <person name="Merkel B.J."/>
            <person name="Hornburger P."/>
            <person name="Mueller R.-W."/>
            <person name="Bruemmer F."/>
            <person name="Labrenz M."/>
            <person name="Spormann A.M."/>
            <person name="Op den Camp H."/>
            <person name="Overmann J."/>
            <person name="Amann R."/>
            <person name="Jetten M.S.M."/>
            <person name="Mascher T."/>
            <person name="Medema M.H."/>
            <person name="Devos D.P."/>
            <person name="Kaster A.-K."/>
            <person name="Ovreas L."/>
            <person name="Rohde M."/>
            <person name="Galperin M.Y."/>
            <person name="Jogler C."/>
        </authorList>
    </citation>
    <scope>NUCLEOTIDE SEQUENCE [LARGE SCALE GENOMIC DNA]</scope>
    <source>
        <strain evidence="2 3">Pan44</strain>
    </source>
</reference>
<keyword evidence="3" id="KW-1185">Reference proteome</keyword>
<sequence length="276" mass="30644">MFGVKKILVGTAAVAGVGAFVFGRDVCSYVRTGANTVRESIKREVPVEFQIERAKEMVKQLTPEIHRSLHAIATEEVNVEQLQKSIAKRSADMDGQQEAILSLSGDLKSGSTRLTYSGRNYSVKEVQKDLAERFNRFKVAEDTLDRERDVLQAKEKSLTANRQKLEGMLSARKDLEVEIERLQARLQSVQAAETMSNLQFDDSALNRAKSLVAEINKELDVRERILDAEGNFTGLIPVETKSVAPQDIAEQVQKYFGKDQDAAKAAATVASHESED</sequence>
<evidence type="ECO:0000256" key="1">
    <source>
        <dbReference type="SAM" id="Coils"/>
    </source>
</evidence>
<accession>A0A517S984</accession>
<dbReference type="KEGG" id="ccos:Pan44_06680"/>
<evidence type="ECO:0008006" key="4">
    <source>
        <dbReference type="Google" id="ProtNLM"/>
    </source>
</evidence>